<dbReference type="EMBL" id="CP014859">
    <property type="protein sequence ID" value="AOS63183.1"/>
    <property type="molecule type" value="Genomic_DNA"/>
</dbReference>
<feature type="compositionally biased region" description="Polar residues" evidence="1">
    <location>
        <begin position="1"/>
        <end position="13"/>
    </location>
</feature>
<feature type="region of interest" description="Disordered" evidence="1">
    <location>
        <begin position="1"/>
        <end position="29"/>
    </location>
</feature>
<proteinExistence type="predicted"/>
<accession>A0AAC9HPS9</accession>
<keyword evidence="4" id="KW-1185">Reference proteome</keyword>
<sequence>MRTTSNPTDSRVNPTYWRKSSRSADTGGNCVEVGLDNNEIQAIRDSKAPEAGALSLTPTQSGDFFAAVKAGRFDRPRPV</sequence>
<evidence type="ECO:0000313" key="3">
    <source>
        <dbReference type="EMBL" id="AOS63183.1"/>
    </source>
</evidence>
<organism evidence="3 4">
    <name type="scientific">Actinoalloteichus hymeniacidonis</name>
    <dbReference type="NCBI Taxonomy" id="340345"/>
    <lineage>
        <taxon>Bacteria</taxon>
        <taxon>Bacillati</taxon>
        <taxon>Actinomycetota</taxon>
        <taxon>Actinomycetes</taxon>
        <taxon>Pseudonocardiales</taxon>
        <taxon>Pseudonocardiaceae</taxon>
        <taxon>Actinoalloteichus</taxon>
    </lineage>
</organism>
<evidence type="ECO:0000259" key="2">
    <source>
        <dbReference type="Pfam" id="PF04149"/>
    </source>
</evidence>
<dbReference type="KEGG" id="ahm:TL08_11845"/>
<evidence type="ECO:0000256" key="1">
    <source>
        <dbReference type="SAM" id="MobiDB-lite"/>
    </source>
</evidence>
<feature type="domain" description="DUF397" evidence="2">
    <location>
        <begin position="17"/>
        <end position="69"/>
    </location>
</feature>
<dbReference type="Pfam" id="PF04149">
    <property type="entry name" value="DUF397"/>
    <property type="match status" value="1"/>
</dbReference>
<dbReference type="RefSeq" id="WP_236750719.1">
    <property type="nucleotide sequence ID" value="NZ_CP014859.1"/>
</dbReference>
<protein>
    <submittedName>
        <fullName evidence="3">DUF397 family protein</fullName>
    </submittedName>
</protein>
<gene>
    <name evidence="3" type="ORF">TL08_11845</name>
</gene>
<dbReference type="AlphaFoldDB" id="A0AAC9HPS9"/>
<dbReference type="Proteomes" id="UP000095210">
    <property type="component" value="Chromosome"/>
</dbReference>
<reference evidence="4" key="1">
    <citation type="submission" date="2016-03" db="EMBL/GenBank/DDBJ databases">
        <title>Complete genome sequence of the type strain Actinoalloteichus hymeniacidonis DSM 45092.</title>
        <authorList>
            <person name="Schaffert L."/>
            <person name="Albersmeier A."/>
            <person name="Winkler A."/>
            <person name="Kalinowski J."/>
            <person name="Zotchev S."/>
            <person name="Ruckert C."/>
        </authorList>
    </citation>
    <scope>NUCLEOTIDE SEQUENCE [LARGE SCALE GENOMIC DNA]</scope>
    <source>
        <strain evidence="4">HPA177(T) (DSM 45092(T))</strain>
    </source>
</reference>
<dbReference type="InterPro" id="IPR007278">
    <property type="entry name" value="DUF397"/>
</dbReference>
<name>A0AAC9HPS9_9PSEU</name>
<evidence type="ECO:0000313" key="4">
    <source>
        <dbReference type="Proteomes" id="UP000095210"/>
    </source>
</evidence>